<dbReference type="CDD" id="cd02431">
    <property type="entry name" value="Ferritin_CCC1_C"/>
    <property type="match status" value="1"/>
</dbReference>
<dbReference type="InterPro" id="IPR008217">
    <property type="entry name" value="Ccc1_fam"/>
</dbReference>
<evidence type="ECO:0000256" key="4">
    <source>
        <dbReference type="ARBA" id="ARBA00023136"/>
    </source>
</evidence>
<dbReference type="RefSeq" id="WP_087679358.1">
    <property type="nucleotide sequence ID" value="NZ_FUWV01000015.1"/>
</dbReference>
<dbReference type="InterPro" id="IPR009078">
    <property type="entry name" value="Ferritin-like_SF"/>
</dbReference>
<accession>A0A1T4PAJ5</accession>
<organism evidence="6 7">
    <name type="scientific">Garciella nitratireducens DSM 15102</name>
    <dbReference type="NCBI Taxonomy" id="1121911"/>
    <lineage>
        <taxon>Bacteria</taxon>
        <taxon>Bacillati</taxon>
        <taxon>Bacillota</taxon>
        <taxon>Clostridia</taxon>
        <taxon>Eubacteriales</taxon>
        <taxon>Eubacteriaceae</taxon>
        <taxon>Garciella</taxon>
    </lineage>
</organism>
<feature type="transmembrane region" description="Helical" evidence="5">
    <location>
        <begin position="167"/>
        <end position="191"/>
    </location>
</feature>
<name>A0A1T4PAJ5_9FIRM</name>
<feature type="transmembrane region" description="Helical" evidence="5">
    <location>
        <begin position="228"/>
        <end position="251"/>
    </location>
</feature>
<evidence type="ECO:0000256" key="1">
    <source>
        <dbReference type="ARBA" id="ARBA00004127"/>
    </source>
</evidence>
<dbReference type="Pfam" id="PF01988">
    <property type="entry name" value="VIT1"/>
    <property type="match status" value="1"/>
</dbReference>
<dbReference type="GO" id="GO:0012505">
    <property type="term" value="C:endomembrane system"/>
    <property type="evidence" value="ECO:0007669"/>
    <property type="project" value="UniProtKB-SubCell"/>
</dbReference>
<protein>
    <submittedName>
        <fullName evidence="6">Predicted Fe2+/Mn2+ transporter, VIT1/CCC1 family</fullName>
    </submittedName>
</protein>
<evidence type="ECO:0000256" key="5">
    <source>
        <dbReference type="SAM" id="Phobius"/>
    </source>
</evidence>
<dbReference type="AlphaFoldDB" id="A0A1T4PAJ5"/>
<dbReference type="OrthoDB" id="9781287at2"/>
<evidence type="ECO:0000313" key="6">
    <source>
        <dbReference type="EMBL" id="SJZ88522.1"/>
    </source>
</evidence>
<evidence type="ECO:0000256" key="2">
    <source>
        <dbReference type="ARBA" id="ARBA00022692"/>
    </source>
</evidence>
<keyword evidence="2 5" id="KW-0812">Transmembrane</keyword>
<evidence type="ECO:0000313" key="7">
    <source>
        <dbReference type="Proteomes" id="UP000196365"/>
    </source>
</evidence>
<dbReference type="SUPFAM" id="SSF47240">
    <property type="entry name" value="Ferritin-like"/>
    <property type="match status" value="1"/>
</dbReference>
<dbReference type="GO" id="GO:0005384">
    <property type="term" value="F:manganese ion transmembrane transporter activity"/>
    <property type="evidence" value="ECO:0007669"/>
    <property type="project" value="InterPro"/>
</dbReference>
<gene>
    <name evidence="6" type="ORF">SAMN02745973_02003</name>
</gene>
<dbReference type="EMBL" id="FUWV01000015">
    <property type="protein sequence ID" value="SJZ88522.1"/>
    <property type="molecule type" value="Genomic_DNA"/>
</dbReference>
<evidence type="ECO:0000256" key="3">
    <source>
        <dbReference type="ARBA" id="ARBA00022989"/>
    </source>
</evidence>
<feature type="transmembrane region" description="Helical" evidence="5">
    <location>
        <begin position="203"/>
        <end position="222"/>
    </location>
</feature>
<keyword evidence="7" id="KW-1185">Reference proteome</keyword>
<dbReference type="GO" id="GO:0030026">
    <property type="term" value="P:intracellular manganese ion homeostasis"/>
    <property type="evidence" value="ECO:0007669"/>
    <property type="project" value="InterPro"/>
</dbReference>
<comment type="subcellular location">
    <subcellularLocation>
        <location evidence="1">Endomembrane system</location>
        <topology evidence="1">Multi-pass membrane protein</topology>
    </subcellularLocation>
</comment>
<dbReference type="InterPro" id="IPR039376">
    <property type="entry name" value="Ferritin_CCC1_N"/>
</dbReference>
<keyword evidence="3 5" id="KW-1133">Transmembrane helix</keyword>
<proteinExistence type="predicted"/>
<dbReference type="Proteomes" id="UP000196365">
    <property type="component" value="Unassembled WGS sequence"/>
</dbReference>
<sequence>MDQKFLKKVKLFQQKEITENEIYLNIAKKIKDEKNRTTLEKIAEEEMKHYEIWEKYTNEEMQPVKREVLYYTFLAKLFGYTFAIKKMENQENQEELEYIFDQELLKEIPEAEKIYQDELVHEKKLIDLLDEERLRYIGSMVLGLNDALVEFTGSLAGYSFAMQSNKLISLAGLITGISATLSMATSEFLSARSDEEENPTKSATYTGIAYLLTVVLLIMPYLVLPDQWYGIALGIMLLLVILIIAVFNYYIAVAKDLSFKQRFKEMSIISLGVSALSFIIGLLVKRFLGIDL</sequence>
<feature type="transmembrane region" description="Helical" evidence="5">
    <location>
        <begin position="263"/>
        <end position="284"/>
    </location>
</feature>
<keyword evidence="4 5" id="KW-0472">Membrane</keyword>
<reference evidence="6 7" key="1">
    <citation type="submission" date="2017-02" db="EMBL/GenBank/DDBJ databases">
        <authorList>
            <person name="Peterson S.W."/>
        </authorList>
    </citation>
    <scope>NUCLEOTIDE SEQUENCE [LARGE SCALE GENOMIC DNA]</scope>
    <source>
        <strain evidence="6 7">DSM 15102</strain>
    </source>
</reference>
<dbReference type="CDD" id="cd01044">
    <property type="entry name" value="Ferritin_CCC1_N"/>
    <property type="match status" value="1"/>
</dbReference>